<sequence>MATVLTVCQTANAGNNGLNVGSGRITPGLEKQYLQYQLQNNGNGLRQIRVIPDNCAVGFGLRCNKTGTVLEQIVESNGGPTYQQMLMRAAGGEDNYNRFAKYFGDRIDNAPYNSVWRNHSATILDAAQYNLGKPLNSNPQAGLRDITKNFFWQPLPGGNQRDDFVNFKYSYGRVLLEEVSKIPNIRQQILELPLGESMKEFYERQILSGLNALQTGDSEQLQQNILSILSRPYSPTSSNDPWYGREEITALPTVEEGETLTANVLDTSTVLLGGEDFTGLGEIPGEETSIVQGGSVSTTFLFLPLLAFLFFLGGDNGSSNSVPGGNTINNGGTGFICSYGNNCDRIENGQRTRVDEPSVSNALVLLTLMLCLLGYRKRYVTKPLTTDN</sequence>
<accession>A0ABR8D3M8</accession>
<evidence type="ECO:0000313" key="1">
    <source>
        <dbReference type="EMBL" id="MBD2501753.1"/>
    </source>
</evidence>
<protein>
    <submittedName>
        <fullName evidence="1">Uncharacterized protein</fullName>
    </submittedName>
</protein>
<keyword evidence="2" id="KW-1185">Reference proteome</keyword>
<gene>
    <name evidence="1" type="ORF">H6G83_14265</name>
</gene>
<dbReference type="RefSeq" id="WP_190473210.1">
    <property type="nucleotide sequence ID" value="NZ_JACJSG010000017.1"/>
</dbReference>
<dbReference type="Proteomes" id="UP000661112">
    <property type="component" value="Unassembled WGS sequence"/>
</dbReference>
<dbReference type="EMBL" id="JACJSG010000017">
    <property type="protein sequence ID" value="MBD2501753.1"/>
    <property type="molecule type" value="Genomic_DNA"/>
</dbReference>
<reference evidence="1 2" key="1">
    <citation type="journal article" date="2020" name="ISME J.">
        <title>Comparative genomics reveals insights into cyanobacterial evolution and habitat adaptation.</title>
        <authorList>
            <person name="Chen M.Y."/>
            <person name="Teng W.K."/>
            <person name="Zhao L."/>
            <person name="Hu C.X."/>
            <person name="Zhou Y.K."/>
            <person name="Han B.P."/>
            <person name="Song L.R."/>
            <person name="Shu W.S."/>
        </authorList>
    </citation>
    <scope>NUCLEOTIDE SEQUENCE [LARGE SCALE GENOMIC DNA]</scope>
    <source>
        <strain evidence="1 2">FACHB-119</strain>
    </source>
</reference>
<comment type="caution">
    <text evidence="1">The sequence shown here is derived from an EMBL/GenBank/DDBJ whole genome shotgun (WGS) entry which is preliminary data.</text>
</comment>
<proteinExistence type="predicted"/>
<evidence type="ECO:0000313" key="2">
    <source>
        <dbReference type="Proteomes" id="UP000661112"/>
    </source>
</evidence>
<name>A0ABR8D3M8_9NOST</name>
<organism evidence="1 2">
    <name type="scientific">Anabaena azotica FACHB-119</name>
    <dbReference type="NCBI Taxonomy" id="947527"/>
    <lineage>
        <taxon>Bacteria</taxon>
        <taxon>Bacillati</taxon>
        <taxon>Cyanobacteriota</taxon>
        <taxon>Cyanophyceae</taxon>
        <taxon>Nostocales</taxon>
        <taxon>Nostocaceae</taxon>
        <taxon>Anabaena</taxon>
        <taxon>Anabaena azotica</taxon>
    </lineage>
</organism>